<dbReference type="InterPro" id="IPR029033">
    <property type="entry name" value="His_PPase_superfam"/>
</dbReference>
<dbReference type="Pfam" id="PF00300">
    <property type="entry name" value="His_Phos_1"/>
    <property type="match status" value="1"/>
</dbReference>
<dbReference type="Proteomes" id="UP000078335">
    <property type="component" value="Unassembled WGS sequence"/>
</dbReference>
<comment type="caution">
    <text evidence="1">The sequence shown here is derived from an EMBL/GenBank/DDBJ whole genome shotgun (WGS) entry which is preliminary data.</text>
</comment>
<sequence>MLCTWVSHPEVTVEPAVRIQDWGLSPAGRARAARIAALLPQSFRIVSSSERKALDTAEIISGQRGTEFEADEDLGEMDRSATGYLDPSEFEPTVDAFFAEPQRSIRGWERAVDAQARVERAVRRIAAQTPERGIAFIAHGGVGALLLASLRGERISRALDQPAMGSSFTFDPQDWTALSSWEHVR</sequence>
<proteinExistence type="predicted"/>
<dbReference type="PROSITE" id="PS00018">
    <property type="entry name" value="EF_HAND_1"/>
    <property type="match status" value="1"/>
</dbReference>
<gene>
    <name evidence="1" type="ORF">NS263_02580</name>
</gene>
<dbReference type="SUPFAM" id="SSF53254">
    <property type="entry name" value="Phosphoglycerate mutase-like"/>
    <property type="match status" value="1"/>
</dbReference>
<protein>
    <recommendedName>
        <fullName evidence="3">Phosphoglycerate mutase</fullName>
    </recommendedName>
</protein>
<organism evidence="1 2">
    <name type="scientific">Curtobacterium oceanosedimentum</name>
    <dbReference type="NCBI Taxonomy" id="465820"/>
    <lineage>
        <taxon>Bacteria</taxon>
        <taxon>Bacillati</taxon>
        <taxon>Actinomycetota</taxon>
        <taxon>Actinomycetes</taxon>
        <taxon>Micrococcales</taxon>
        <taxon>Microbacteriaceae</taxon>
        <taxon>Curtobacterium</taxon>
    </lineage>
</organism>
<evidence type="ECO:0000313" key="2">
    <source>
        <dbReference type="Proteomes" id="UP000078335"/>
    </source>
</evidence>
<evidence type="ECO:0008006" key="3">
    <source>
        <dbReference type="Google" id="ProtNLM"/>
    </source>
</evidence>
<keyword evidence="2" id="KW-1185">Reference proteome</keyword>
<evidence type="ECO:0000313" key="1">
    <source>
        <dbReference type="EMBL" id="KTR42264.1"/>
    </source>
</evidence>
<dbReference type="InterPro" id="IPR018247">
    <property type="entry name" value="EF_Hand_1_Ca_BS"/>
</dbReference>
<dbReference type="InterPro" id="IPR013078">
    <property type="entry name" value="His_Pase_superF_clade-1"/>
</dbReference>
<accession>A0ABR5SAH1</accession>
<dbReference type="Gene3D" id="3.40.50.1240">
    <property type="entry name" value="Phosphoglycerate mutase-like"/>
    <property type="match status" value="1"/>
</dbReference>
<reference evidence="1 2" key="1">
    <citation type="journal article" date="2016" name="Front. Microbiol.">
        <title>Genomic Resource of Rice Seed Associated Bacteria.</title>
        <authorList>
            <person name="Midha S."/>
            <person name="Bansal K."/>
            <person name="Sharma S."/>
            <person name="Kumar N."/>
            <person name="Patil P.P."/>
            <person name="Chaudhry V."/>
            <person name="Patil P.B."/>
        </authorList>
    </citation>
    <scope>NUCLEOTIDE SEQUENCE [LARGE SCALE GENOMIC DNA]</scope>
    <source>
        <strain evidence="1 2">NS263</strain>
    </source>
</reference>
<name>A0ABR5SAH1_9MICO</name>
<dbReference type="EMBL" id="LDRB01000010">
    <property type="protein sequence ID" value="KTR42264.1"/>
    <property type="molecule type" value="Genomic_DNA"/>
</dbReference>